<dbReference type="InterPro" id="IPR013087">
    <property type="entry name" value="Znf_C2H2_type"/>
</dbReference>
<dbReference type="EMBL" id="JAGTTL010000002">
    <property type="protein sequence ID" value="KAK6325933.1"/>
    <property type="molecule type" value="Genomic_DNA"/>
</dbReference>
<feature type="region of interest" description="Disordered" evidence="3">
    <location>
        <begin position="134"/>
        <end position="162"/>
    </location>
</feature>
<evidence type="ECO:0000259" key="4">
    <source>
        <dbReference type="PROSITE" id="PS50157"/>
    </source>
</evidence>
<evidence type="ECO:0000256" key="3">
    <source>
        <dbReference type="SAM" id="MobiDB-lite"/>
    </source>
</evidence>
<feature type="compositionally biased region" description="Low complexity" evidence="3">
    <location>
        <begin position="201"/>
        <end position="212"/>
    </location>
</feature>
<protein>
    <recommendedName>
        <fullName evidence="4">C2H2-type domain-containing protein</fullName>
    </recommendedName>
</protein>
<dbReference type="AlphaFoldDB" id="A0AAN8M847"/>
<evidence type="ECO:0000313" key="5">
    <source>
        <dbReference type="EMBL" id="KAK6325933.1"/>
    </source>
</evidence>
<feature type="domain" description="C2H2-type" evidence="4">
    <location>
        <begin position="213"/>
        <end position="237"/>
    </location>
</feature>
<dbReference type="Proteomes" id="UP001356427">
    <property type="component" value="Unassembled WGS sequence"/>
</dbReference>
<dbReference type="InterPro" id="IPR036236">
    <property type="entry name" value="Znf_C2H2_sf"/>
</dbReference>
<sequence length="237" mass="27342">MSKIQLLRAFFNQRLAAAAEEIFGVVEKTIAEYQDEISRWEEKNNRLQKLIDITIKPEIKLYRADTQLQLQQQLPACEDQVPSEQQEWSPSLGQEDPQPIHIKEEQQELWTSLREGQESDTTEFIFTSACLQSDRNQDPAQPSHLYQMQSTSTSYEQLKRETREDHQLLETPSASQPVSAVTREDHQLLETPSASQPVSAVVKSTRPSSPSKSRCKVCGKMFVMKSYFFKHVRMHTK</sequence>
<feature type="compositionally biased region" description="Polar residues" evidence="3">
    <location>
        <begin position="134"/>
        <end position="156"/>
    </location>
</feature>
<evidence type="ECO:0000256" key="2">
    <source>
        <dbReference type="SAM" id="Coils"/>
    </source>
</evidence>
<proteinExistence type="predicted"/>
<comment type="caution">
    <text evidence="5">The sequence shown here is derived from an EMBL/GenBank/DDBJ whole genome shotgun (WGS) entry which is preliminary data.</text>
</comment>
<feature type="region of interest" description="Disordered" evidence="3">
    <location>
        <begin position="189"/>
        <end position="212"/>
    </location>
</feature>
<reference evidence="5 6" key="1">
    <citation type="submission" date="2021-04" db="EMBL/GenBank/DDBJ databases">
        <authorList>
            <person name="De Guttry C."/>
            <person name="Zahm M."/>
            <person name="Klopp C."/>
            <person name="Cabau C."/>
            <person name="Louis A."/>
            <person name="Berthelot C."/>
            <person name="Parey E."/>
            <person name="Roest Crollius H."/>
            <person name="Montfort J."/>
            <person name="Robinson-Rechavi M."/>
            <person name="Bucao C."/>
            <person name="Bouchez O."/>
            <person name="Gislard M."/>
            <person name="Lluch J."/>
            <person name="Milhes M."/>
            <person name="Lampietro C."/>
            <person name="Lopez Roques C."/>
            <person name="Donnadieu C."/>
            <person name="Braasch I."/>
            <person name="Desvignes T."/>
            <person name="Postlethwait J."/>
            <person name="Bobe J."/>
            <person name="Wedekind C."/>
            <person name="Guiguen Y."/>
        </authorList>
    </citation>
    <scope>NUCLEOTIDE SEQUENCE [LARGE SCALE GENOMIC DNA]</scope>
    <source>
        <strain evidence="5">Cs_M1</strain>
        <tissue evidence="5">Blood</tissue>
    </source>
</reference>
<keyword evidence="1" id="KW-0479">Metal-binding</keyword>
<feature type="compositionally biased region" description="Polar residues" evidence="3">
    <location>
        <begin position="82"/>
        <end position="92"/>
    </location>
</feature>
<evidence type="ECO:0000256" key="1">
    <source>
        <dbReference type="PROSITE-ProRule" id="PRU00042"/>
    </source>
</evidence>
<dbReference type="PROSITE" id="PS50157">
    <property type="entry name" value="ZINC_FINGER_C2H2_2"/>
    <property type="match status" value="1"/>
</dbReference>
<feature type="coiled-coil region" evidence="2">
    <location>
        <begin position="23"/>
        <end position="50"/>
    </location>
</feature>
<dbReference type="PROSITE" id="PS00028">
    <property type="entry name" value="ZINC_FINGER_C2H2_1"/>
    <property type="match status" value="1"/>
</dbReference>
<keyword evidence="1" id="KW-0863">Zinc-finger</keyword>
<dbReference type="GO" id="GO:0008270">
    <property type="term" value="F:zinc ion binding"/>
    <property type="evidence" value="ECO:0007669"/>
    <property type="project" value="UniProtKB-KW"/>
</dbReference>
<accession>A0AAN8M847</accession>
<feature type="region of interest" description="Disordered" evidence="3">
    <location>
        <begin position="78"/>
        <end position="97"/>
    </location>
</feature>
<keyword evidence="1" id="KW-0862">Zinc</keyword>
<name>A0AAN8M847_9TELE</name>
<organism evidence="5 6">
    <name type="scientific">Coregonus suidteri</name>
    <dbReference type="NCBI Taxonomy" id="861788"/>
    <lineage>
        <taxon>Eukaryota</taxon>
        <taxon>Metazoa</taxon>
        <taxon>Chordata</taxon>
        <taxon>Craniata</taxon>
        <taxon>Vertebrata</taxon>
        <taxon>Euteleostomi</taxon>
        <taxon>Actinopterygii</taxon>
        <taxon>Neopterygii</taxon>
        <taxon>Teleostei</taxon>
        <taxon>Protacanthopterygii</taxon>
        <taxon>Salmoniformes</taxon>
        <taxon>Salmonidae</taxon>
        <taxon>Coregoninae</taxon>
        <taxon>Coregonus</taxon>
    </lineage>
</organism>
<keyword evidence="6" id="KW-1185">Reference proteome</keyword>
<keyword evidence="2" id="KW-0175">Coiled coil</keyword>
<gene>
    <name evidence="5" type="ORF">J4Q44_G00015770</name>
</gene>
<dbReference type="SUPFAM" id="SSF57667">
    <property type="entry name" value="beta-beta-alpha zinc fingers"/>
    <property type="match status" value="1"/>
</dbReference>
<evidence type="ECO:0000313" key="6">
    <source>
        <dbReference type="Proteomes" id="UP001356427"/>
    </source>
</evidence>